<feature type="region of interest" description="Disordered" evidence="1">
    <location>
        <begin position="1"/>
        <end position="92"/>
    </location>
</feature>
<organism evidence="3 4">
    <name type="scientific">Saccharothrix yanglingensis</name>
    <dbReference type="NCBI Taxonomy" id="659496"/>
    <lineage>
        <taxon>Bacteria</taxon>
        <taxon>Bacillati</taxon>
        <taxon>Actinomycetota</taxon>
        <taxon>Actinomycetes</taxon>
        <taxon>Pseudonocardiales</taxon>
        <taxon>Pseudonocardiaceae</taxon>
        <taxon>Saccharothrix</taxon>
    </lineage>
</organism>
<evidence type="ECO:0000313" key="3">
    <source>
        <dbReference type="EMBL" id="MDQ2584053.1"/>
    </source>
</evidence>
<feature type="domain" description="NadR/Ttd14 AAA" evidence="2">
    <location>
        <begin position="103"/>
        <end position="269"/>
    </location>
</feature>
<dbReference type="Pfam" id="PF13521">
    <property type="entry name" value="AAA_28"/>
    <property type="match status" value="1"/>
</dbReference>
<comment type="caution">
    <text evidence="3">The sequence shown here is derived from an EMBL/GenBank/DDBJ whole genome shotgun (WGS) entry which is preliminary data.</text>
</comment>
<reference evidence="3 4" key="1">
    <citation type="submission" date="2017-06" db="EMBL/GenBank/DDBJ databases">
        <title>Cultured bacterium strain Saccharothrix yanglingensis Hhs.015.</title>
        <authorList>
            <person name="Xia Y."/>
        </authorList>
    </citation>
    <scope>NUCLEOTIDE SEQUENCE [LARGE SCALE GENOMIC DNA]</scope>
    <source>
        <strain evidence="3 4">Hhs.015</strain>
    </source>
</reference>
<dbReference type="InterPro" id="IPR027417">
    <property type="entry name" value="P-loop_NTPase"/>
</dbReference>
<dbReference type="InterPro" id="IPR038727">
    <property type="entry name" value="NadR/Ttd14_AAA_dom"/>
</dbReference>
<evidence type="ECO:0000259" key="2">
    <source>
        <dbReference type="Pfam" id="PF13521"/>
    </source>
</evidence>
<evidence type="ECO:0000256" key="1">
    <source>
        <dbReference type="SAM" id="MobiDB-lite"/>
    </source>
</evidence>
<keyword evidence="4" id="KW-1185">Reference proteome</keyword>
<feature type="compositionally biased region" description="Basic residues" evidence="1">
    <location>
        <begin position="19"/>
        <end position="53"/>
    </location>
</feature>
<dbReference type="EMBL" id="NSDM01000003">
    <property type="protein sequence ID" value="MDQ2584053.1"/>
    <property type="molecule type" value="Genomic_DNA"/>
</dbReference>
<name>A0ABU0WW07_9PSEU</name>
<proteinExistence type="predicted"/>
<sequence length="297" mass="32808">MATADGARHAAVGPSRLARPARLRPGHPHRPRRPGHRRRRRAAPAPRRLRHLVRLATVPGTARRQRPGLGRPRARRGAEGLPARRRAGGGAVVTSEVEKPVVVAVTGTHSTGKSTFLARLAHELRRAHLQVCTVADLGEQAQRVGLPILRNHTWASTLWIITRGISDELEAWLHGDVVLVDRAVPDALGYYRAALADRGEHPDPAVHARLEGVVRDHSVHYDLLYRTTLDPDIPLGTDKHRDPDADFRRLADHHVGQVLHDLRLPHRLLPADGHDHALEDTLGFVLDRLAHTTAAQP</sequence>
<dbReference type="Gene3D" id="3.40.50.300">
    <property type="entry name" value="P-loop containing nucleotide triphosphate hydrolases"/>
    <property type="match status" value="1"/>
</dbReference>
<gene>
    <name evidence="3" type="ORF">CKY47_08680</name>
</gene>
<dbReference type="Proteomes" id="UP001225605">
    <property type="component" value="Unassembled WGS sequence"/>
</dbReference>
<accession>A0ABU0WW07</accession>
<evidence type="ECO:0000313" key="4">
    <source>
        <dbReference type="Proteomes" id="UP001225605"/>
    </source>
</evidence>
<dbReference type="CDD" id="cd02019">
    <property type="entry name" value="NK"/>
    <property type="match status" value="1"/>
</dbReference>
<dbReference type="SUPFAM" id="SSF52540">
    <property type="entry name" value="P-loop containing nucleoside triphosphate hydrolases"/>
    <property type="match status" value="1"/>
</dbReference>
<protein>
    <recommendedName>
        <fullName evidence="2">NadR/Ttd14 AAA domain-containing protein</fullName>
    </recommendedName>
</protein>